<accession>A0A8S9QC54</accession>
<sequence length="360" mass="41109">MCLFEFLLLSSRNFLVDFACLGASSSPDETDLNFEIIEVWRAQRCLRKEIVEEKTSIAFPEIVNNMLGRQVSLKISIYRELWHACAVPLVTVPCLLLSNQTSVKSDDTFVSSKQNSHFKKRSSETATSLSVISLCFSLLLLQRSYSMFNEIRWSLVVVNDDEEVFDKDPKTVSSQLLSLLIFHFSMGLLLKPTIKYSALYSDISGALYSCYRNLDLAIINQQLCRAAEEAVPKELGLFFVVLDFVKQIWELVEIQSYIARRPEASPSIDRRNNKSTDIHHRTSVDEASNRGRLVQKVTSDMPDTHNHGEQISADTYARLMRHQFILESLGDRLQKIEDATTIMKDKLRRGDEAMRDFTGT</sequence>
<evidence type="ECO:0000313" key="2">
    <source>
        <dbReference type="EMBL" id="KAF3536138.1"/>
    </source>
</evidence>
<reference evidence="2" key="1">
    <citation type="submission" date="2019-12" db="EMBL/GenBank/DDBJ databases">
        <title>Genome sequencing and annotation of Brassica cretica.</title>
        <authorList>
            <person name="Studholme D.J."/>
            <person name="Sarris P."/>
        </authorList>
    </citation>
    <scope>NUCLEOTIDE SEQUENCE</scope>
    <source>
        <strain evidence="2">PFS-109/04</strain>
        <tissue evidence="2">Leaf</tissue>
    </source>
</reference>
<protein>
    <submittedName>
        <fullName evidence="2">Uncharacterized protein</fullName>
    </submittedName>
</protein>
<evidence type="ECO:0000313" key="3">
    <source>
        <dbReference type="Proteomes" id="UP000712600"/>
    </source>
</evidence>
<feature type="chain" id="PRO_5035748035" evidence="1">
    <location>
        <begin position="19"/>
        <end position="360"/>
    </location>
</feature>
<dbReference type="EMBL" id="QGKX02001290">
    <property type="protein sequence ID" value="KAF3536138.1"/>
    <property type="molecule type" value="Genomic_DNA"/>
</dbReference>
<proteinExistence type="predicted"/>
<dbReference type="AlphaFoldDB" id="A0A8S9QC54"/>
<dbReference type="Proteomes" id="UP000712600">
    <property type="component" value="Unassembled WGS sequence"/>
</dbReference>
<comment type="caution">
    <text evidence="2">The sequence shown here is derived from an EMBL/GenBank/DDBJ whole genome shotgun (WGS) entry which is preliminary data.</text>
</comment>
<gene>
    <name evidence="2" type="ORF">F2Q69_00022662</name>
</gene>
<feature type="signal peptide" evidence="1">
    <location>
        <begin position="1"/>
        <end position="18"/>
    </location>
</feature>
<evidence type="ECO:0000256" key="1">
    <source>
        <dbReference type="SAM" id="SignalP"/>
    </source>
</evidence>
<organism evidence="2 3">
    <name type="scientific">Brassica cretica</name>
    <name type="common">Mustard</name>
    <dbReference type="NCBI Taxonomy" id="69181"/>
    <lineage>
        <taxon>Eukaryota</taxon>
        <taxon>Viridiplantae</taxon>
        <taxon>Streptophyta</taxon>
        <taxon>Embryophyta</taxon>
        <taxon>Tracheophyta</taxon>
        <taxon>Spermatophyta</taxon>
        <taxon>Magnoliopsida</taxon>
        <taxon>eudicotyledons</taxon>
        <taxon>Gunneridae</taxon>
        <taxon>Pentapetalae</taxon>
        <taxon>rosids</taxon>
        <taxon>malvids</taxon>
        <taxon>Brassicales</taxon>
        <taxon>Brassicaceae</taxon>
        <taxon>Brassiceae</taxon>
        <taxon>Brassica</taxon>
    </lineage>
</organism>
<name>A0A8S9QC54_BRACR</name>
<keyword evidence="1" id="KW-0732">Signal</keyword>